<accession>A0A0L7L2N0</accession>
<evidence type="ECO:0000256" key="1">
    <source>
        <dbReference type="ARBA" id="ARBA00004123"/>
    </source>
</evidence>
<dbReference type="SUPFAM" id="SSF57667">
    <property type="entry name" value="beta-beta-alpha zinc fingers"/>
    <property type="match status" value="2"/>
</dbReference>
<protein>
    <submittedName>
        <fullName evidence="9">Zinc finger protein 32</fullName>
    </submittedName>
</protein>
<keyword evidence="5" id="KW-0862">Zinc</keyword>
<evidence type="ECO:0000256" key="6">
    <source>
        <dbReference type="ARBA" id="ARBA00023242"/>
    </source>
</evidence>
<dbReference type="GO" id="GO:0005634">
    <property type="term" value="C:nucleus"/>
    <property type="evidence" value="ECO:0007669"/>
    <property type="project" value="UniProtKB-SubCell"/>
</dbReference>
<feature type="domain" description="C2H2-type" evidence="8">
    <location>
        <begin position="23"/>
        <end position="50"/>
    </location>
</feature>
<keyword evidence="6" id="KW-0539">Nucleus</keyword>
<keyword evidence="4 7" id="KW-0863">Zinc-finger</keyword>
<proteinExistence type="predicted"/>
<feature type="domain" description="C2H2-type" evidence="8">
    <location>
        <begin position="51"/>
        <end position="78"/>
    </location>
</feature>
<dbReference type="GO" id="GO:0008270">
    <property type="term" value="F:zinc ion binding"/>
    <property type="evidence" value="ECO:0007669"/>
    <property type="project" value="UniProtKB-KW"/>
</dbReference>
<dbReference type="GO" id="GO:0000978">
    <property type="term" value="F:RNA polymerase II cis-regulatory region sequence-specific DNA binding"/>
    <property type="evidence" value="ECO:0007669"/>
    <property type="project" value="TreeGrafter"/>
</dbReference>
<gene>
    <name evidence="9" type="ORF">OBRU01_16113</name>
</gene>
<dbReference type="PROSITE" id="PS00028">
    <property type="entry name" value="ZINC_FINGER_C2H2_1"/>
    <property type="match status" value="3"/>
</dbReference>
<dbReference type="GO" id="GO:0000981">
    <property type="term" value="F:DNA-binding transcription factor activity, RNA polymerase II-specific"/>
    <property type="evidence" value="ECO:0007669"/>
    <property type="project" value="TreeGrafter"/>
</dbReference>
<dbReference type="FunFam" id="3.30.160.60:FF:000145">
    <property type="entry name" value="Zinc finger protein 574"/>
    <property type="match status" value="1"/>
</dbReference>
<evidence type="ECO:0000256" key="2">
    <source>
        <dbReference type="ARBA" id="ARBA00022723"/>
    </source>
</evidence>
<dbReference type="PANTHER" id="PTHR23235:SF120">
    <property type="entry name" value="KRUPPEL-LIKE FACTOR 15"/>
    <property type="match status" value="1"/>
</dbReference>
<dbReference type="FunFam" id="3.30.160.60:FF:000358">
    <property type="entry name" value="zinc finger protein 24"/>
    <property type="match status" value="1"/>
</dbReference>
<dbReference type="PANTHER" id="PTHR23235">
    <property type="entry name" value="KRUEPPEL-LIKE TRANSCRIPTION FACTOR"/>
    <property type="match status" value="1"/>
</dbReference>
<dbReference type="STRING" id="104452.A0A0L7L2N0"/>
<evidence type="ECO:0000256" key="5">
    <source>
        <dbReference type="ARBA" id="ARBA00022833"/>
    </source>
</evidence>
<feature type="domain" description="C2H2-type" evidence="8">
    <location>
        <begin position="79"/>
        <end position="106"/>
    </location>
</feature>
<evidence type="ECO:0000256" key="4">
    <source>
        <dbReference type="ARBA" id="ARBA00022771"/>
    </source>
</evidence>
<evidence type="ECO:0000256" key="7">
    <source>
        <dbReference type="PROSITE-ProRule" id="PRU00042"/>
    </source>
</evidence>
<name>A0A0L7L2N0_OPEBR</name>
<evidence type="ECO:0000259" key="8">
    <source>
        <dbReference type="PROSITE" id="PS50157"/>
    </source>
</evidence>
<evidence type="ECO:0000313" key="9">
    <source>
        <dbReference type="EMBL" id="KOB69665.1"/>
    </source>
</evidence>
<dbReference type="SMART" id="SM00355">
    <property type="entry name" value="ZnF_C2H2"/>
    <property type="match status" value="3"/>
</dbReference>
<dbReference type="Gene3D" id="3.30.160.60">
    <property type="entry name" value="Classic Zinc Finger"/>
    <property type="match status" value="3"/>
</dbReference>
<dbReference type="FunFam" id="3.30.160.60:FF:001498">
    <property type="entry name" value="Zinc finger protein 404"/>
    <property type="match status" value="1"/>
</dbReference>
<keyword evidence="3" id="KW-0677">Repeat</keyword>
<sequence>MEDPSEVIEVKCEIIEISDEENFNCTECDAAFYRKADLDRHQKIHTGEKNYTCEFCPKSFVQKNNLVMHVKMHIGDRRFECDVCNKKFITNSKLVQHYKRHTKEKTKKGRTFMMMPDDDSIISDRN</sequence>
<comment type="caution">
    <text evidence="9">The sequence shown here is derived from an EMBL/GenBank/DDBJ whole genome shotgun (WGS) entry which is preliminary data.</text>
</comment>
<keyword evidence="2" id="KW-0479">Metal-binding</keyword>
<evidence type="ECO:0000256" key="3">
    <source>
        <dbReference type="ARBA" id="ARBA00022737"/>
    </source>
</evidence>
<evidence type="ECO:0000313" key="10">
    <source>
        <dbReference type="Proteomes" id="UP000037510"/>
    </source>
</evidence>
<organism evidence="9 10">
    <name type="scientific">Operophtera brumata</name>
    <name type="common">Winter moth</name>
    <name type="synonym">Phalaena brumata</name>
    <dbReference type="NCBI Taxonomy" id="104452"/>
    <lineage>
        <taxon>Eukaryota</taxon>
        <taxon>Metazoa</taxon>
        <taxon>Ecdysozoa</taxon>
        <taxon>Arthropoda</taxon>
        <taxon>Hexapoda</taxon>
        <taxon>Insecta</taxon>
        <taxon>Pterygota</taxon>
        <taxon>Neoptera</taxon>
        <taxon>Endopterygota</taxon>
        <taxon>Lepidoptera</taxon>
        <taxon>Glossata</taxon>
        <taxon>Ditrysia</taxon>
        <taxon>Geometroidea</taxon>
        <taxon>Geometridae</taxon>
        <taxon>Larentiinae</taxon>
        <taxon>Operophtera</taxon>
    </lineage>
</organism>
<reference evidence="9 10" key="1">
    <citation type="journal article" date="2015" name="Genome Biol. Evol.">
        <title>The genome of winter moth (Operophtera brumata) provides a genomic perspective on sexual dimorphism and phenology.</title>
        <authorList>
            <person name="Derks M.F."/>
            <person name="Smit S."/>
            <person name="Salis L."/>
            <person name="Schijlen E."/>
            <person name="Bossers A."/>
            <person name="Mateman C."/>
            <person name="Pijl A.S."/>
            <person name="de Ridder D."/>
            <person name="Groenen M.A."/>
            <person name="Visser M.E."/>
            <person name="Megens H.J."/>
        </authorList>
    </citation>
    <scope>NUCLEOTIDE SEQUENCE [LARGE SCALE GENOMIC DNA]</scope>
    <source>
        <strain evidence="9">WM2013NL</strain>
        <tissue evidence="9">Head and thorax</tissue>
    </source>
</reference>
<dbReference type="Proteomes" id="UP000037510">
    <property type="component" value="Unassembled WGS sequence"/>
</dbReference>
<comment type="subcellular location">
    <subcellularLocation>
        <location evidence="1">Nucleus</location>
    </subcellularLocation>
</comment>
<dbReference type="EMBL" id="JTDY01003367">
    <property type="protein sequence ID" value="KOB69665.1"/>
    <property type="molecule type" value="Genomic_DNA"/>
</dbReference>
<dbReference type="Pfam" id="PF00096">
    <property type="entry name" value="zf-C2H2"/>
    <property type="match status" value="3"/>
</dbReference>
<dbReference type="AlphaFoldDB" id="A0A0L7L2N0"/>
<dbReference type="PROSITE" id="PS50157">
    <property type="entry name" value="ZINC_FINGER_C2H2_2"/>
    <property type="match status" value="3"/>
</dbReference>
<dbReference type="InterPro" id="IPR036236">
    <property type="entry name" value="Znf_C2H2_sf"/>
</dbReference>
<keyword evidence="10" id="KW-1185">Reference proteome</keyword>
<dbReference type="InterPro" id="IPR013087">
    <property type="entry name" value="Znf_C2H2_type"/>
</dbReference>